<evidence type="ECO:0000256" key="2">
    <source>
        <dbReference type="ARBA" id="ARBA00009045"/>
    </source>
</evidence>
<comment type="subcellular location">
    <subcellularLocation>
        <location evidence="1">Membrane</location>
        <topology evidence="1">Multi-pass membrane protein</topology>
    </subcellularLocation>
</comment>
<evidence type="ECO:0000256" key="4">
    <source>
        <dbReference type="ARBA" id="ARBA00022801"/>
    </source>
</evidence>
<dbReference type="GO" id="GO:0016020">
    <property type="term" value="C:membrane"/>
    <property type="evidence" value="ECO:0007669"/>
    <property type="project" value="UniProtKB-SubCell"/>
</dbReference>
<dbReference type="FunFam" id="1.20.1540.10:FF:000027">
    <property type="entry name" value="Rhomboid family intramembrane serine protease"/>
    <property type="match status" value="1"/>
</dbReference>
<evidence type="ECO:0000256" key="1">
    <source>
        <dbReference type="ARBA" id="ARBA00004141"/>
    </source>
</evidence>
<comment type="caution">
    <text evidence="9">The sequence shown here is derived from an EMBL/GenBank/DDBJ whole genome shotgun (WGS) entry which is preliminary data.</text>
</comment>
<evidence type="ECO:0000313" key="9">
    <source>
        <dbReference type="EMBL" id="OGE10843.1"/>
    </source>
</evidence>
<name>A0A1F5I369_9BACT</name>
<feature type="transmembrane region" description="Helical" evidence="7">
    <location>
        <begin position="98"/>
        <end position="116"/>
    </location>
</feature>
<dbReference type="InterPro" id="IPR035952">
    <property type="entry name" value="Rhomboid-like_sf"/>
</dbReference>
<feature type="transmembrane region" description="Helical" evidence="7">
    <location>
        <begin position="62"/>
        <end position="86"/>
    </location>
</feature>
<feature type="domain" description="Peptidase S54 rhomboid" evidence="8">
    <location>
        <begin position="59"/>
        <end position="212"/>
    </location>
</feature>
<accession>A0A1F5I369</accession>
<comment type="similarity">
    <text evidence="2">Belongs to the peptidase S54 family.</text>
</comment>
<evidence type="ECO:0000256" key="7">
    <source>
        <dbReference type="SAM" id="Phobius"/>
    </source>
</evidence>
<dbReference type="InterPro" id="IPR022764">
    <property type="entry name" value="Peptidase_S54_rhomboid_dom"/>
</dbReference>
<dbReference type="Pfam" id="PF01694">
    <property type="entry name" value="Rhomboid"/>
    <property type="match status" value="1"/>
</dbReference>
<gene>
    <name evidence="9" type="ORF">A3A60_02590</name>
</gene>
<dbReference type="PANTHER" id="PTHR43731">
    <property type="entry name" value="RHOMBOID PROTEASE"/>
    <property type="match status" value="1"/>
</dbReference>
<evidence type="ECO:0000313" key="10">
    <source>
        <dbReference type="Proteomes" id="UP000179227"/>
    </source>
</evidence>
<evidence type="ECO:0000256" key="6">
    <source>
        <dbReference type="ARBA" id="ARBA00023136"/>
    </source>
</evidence>
<dbReference type="Proteomes" id="UP000179227">
    <property type="component" value="Unassembled WGS sequence"/>
</dbReference>
<feature type="transmembrane region" description="Helical" evidence="7">
    <location>
        <begin position="12"/>
        <end position="29"/>
    </location>
</feature>
<reference evidence="9 10" key="1">
    <citation type="journal article" date="2016" name="Nat. Commun.">
        <title>Thousands of microbial genomes shed light on interconnected biogeochemical processes in an aquifer system.</title>
        <authorList>
            <person name="Anantharaman K."/>
            <person name="Brown C.T."/>
            <person name="Hug L.A."/>
            <person name="Sharon I."/>
            <person name="Castelle C.J."/>
            <person name="Probst A.J."/>
            <person name="Thomas B.C."/>
            <person name="Singh A."/>
            <person name="Wilkins M.J."/>
            <person name="Karaoz U."/>
            <person name="Brodie E.L."/>
            <person name="Williams K.H."/>
            <person name="Hubbard S.S."/>
            <person name="Banfield J.F."/>
        </authorList>
    </citation>
    <scope>NUCLEOTIDE SEQUENCE [LARGE SCALE GENOMIC DNA]</scope>
</reference>
<dbReference type="GO" id="GO:0004252">
    <property type="term" value="F:serine-type endopeptidase activity"/>
    <property type="evidence" value="ECO:0007669"/>
    <property type="project" value="InterPro"/>
</dbReference>
<feature type="transmembrane region" description="Helical" evidence="7">
    <location>
        <begin position="122"/>
        <end position="141"/>
    </location>
</feature>
<sequence>MFPIRDTKNSSKFPFVNLCLIGINIYFFMRELIAPNIDAFINIYGLIPANIDFSSPQTLTPFISGLFLHAGFLHILSNMWFLWIFGDNVESIMGHIKYLGFYLFCGIAASLAQYLFIANSTLPMVGASGAIAGVLGAYLKYFPRNKIDTIVPIFGLPLIVAIPASFMLIYWFFIQAFNGIASIAPTIVSTGGVAYVAHIGGFLTGLLFSSLFVW</sequence>
<evidence type="ECO:0000256" key="5">
    <source>
        <dbReference type="ARBA" id="ARBA00022989"/>
    </source>
</evidence>
<proteinExistence type="inferred from homology"/>
<dbReference type="PANTHER" id="PTHR43731:SF14">
    <property type="entry name" value="PRESENILIN-ASSOCIATED RHOMBOID-LIKE PROTEIN, MITOCHONDRIAL"/>
    <property type="match status" value="1"/>
</dbReference>
<protein>
    <recommendedName>
        <fullName evidence="8">Peptidase S54 rhomboid domain-containing protein</fullName>
    </recommendedName>
</protein>
<dbReference type="Gene3D" id="1.20.1540.10">
    <property type="entry name" value="Rhomboid-like"/>
    <property type="match status" value="1"/>
</dbReference>
<keyword evidence="6 7" id="KW-0472">Membrane</keyword>
<dbReference type="SUPFAM" id="SSF144091">
    <property type="entry name" value="Rhomboid-like"/>
    <property type="match status" value="1"/>
</dbReference>
<keyword evidence="4" id="KW-0378">Hydrolase</keyword>
<dbReference type="EMBL" id="MFBS01000006">
    <property type="protein sequence ID" value="OGE10843.1"/>
    <property type="molecule type" value="Genomic_DNA"/>
</dbReference>
<evidence type="ECO:0000259" key="8">
    <source>
        <dbReference type="Pfam" id="PF01694"/>
    </source>
</evidence>
<keyword evidence="5 7" id="KW-1133">Transmembrane helix</keyword>
<dbReference type="STRING" id="1797729.A3A60_02590"/>
<feature type="transmembrane region" description="Helical" evidence="7">
    <location>
        <begin position="153"/>
        <end position="173"/>
    </location>
</feature>
<organism evidence="9 10">
    <name type="scientific">Candidatus Curtissbacteria bacterium RIFCSPLOWO2_01_FULL_42_26</name>
    <dbReference type="NCBI Taxonomy" id="1797729"/>
    <lineage>
        <taxon>Bacteria</taxon>
        <taxon>Candidatus Curtissiibacteriota</taxon>
    </lineage>
</organism>
<keyword evidence="3 7" id="KW-0812">Transmembrane</keyword>
<dbReference type="AlphaFoldDB" id="A0A1F5I369"/>
<feature type="transmembrane region" description="Helical" evidence="7">
    <location>
        <begin position="193"/>
        <end position="213"/>
    </location>
</feature>
<evidence type="ECO:0000256" key="3">
    <source>
        <dbReference type="ARBA" id="ARBA00022692"/>
    </source>
</evidence>
<dbReference type="InterPro" id="IPR050925">
    <property type="entry name" value="Rhomboid_protease_S54"/>
</dbReference>